<dbReference type="InterPro" id="IPR001190">
    <property type="entry name" value="SRCR"/>
</dbReference>
<keyword evidence="10" id="KW-1015">Disulfide bond</keyword>
<dbReference type="PANTHER" id="PTHR24252">
    <property type="entry name" value="ACROSIN-RELATED"/>
    <property type="match status" value="1"/>
</dbReference>
<dbReference type="CDD" id="cd00190">
    <property type="entry name" value="Tryp_SPc"/>
    <property type="match status" value="1"/>
</dbReference>
<dbReference type="InterPro" id="IPR036772">
    <property type="entry name" value="SRCR-like_dom_sf"/>
</dbReference>
<evidence type="ECO:0000256" key="1">
    <source>
        <dbReference type="ARBA" id="ARBA00022536"/>
    </source>
</evidence>
<dbReference type="GO" id="GO:0042381">
    <property type="term" value="P:hemolymph coagulation"/>
    <property type="evidence" value="ECO:0007669"/>
    <property type="project" value="UniProtKB-KW"/>
</dbReference>
<dbReference type="Gene3D" id="3.10.250.10">
    <property type="entry name" value="SRCR-like domain"/>
    <property type="match status" value="1"/>
</dbReference>
<dbReference type="InterPro" id="IPR018114">
    <property type="entry name" value="TRYPSIN_HIS"/>
</dbReference>
<evidence type="ECO:0000313" key="18">
    <source>
        <dbReference type="EMBL" id="CAD7623219.1"/>
    </source>
</evidence>
<evidence type="ECO:0000256" key="10">
    <source>
        <dbReference type="ARBA" id="ARBA00023157"/>
    </source>
</evidence>
<accession>A0A7R9KK39</accession>
<keyword evidence="9" id="KW-0130">Cell adhesion</keyword>
<dbReference type="Gene3D" id="2.40.10.10">
    <property type="entry name" value="Trypsin-like serine proteases"/>
    <property type="match status" value="1"/>
</dbReference>
<dbReference type="GO" id="GO:0006508">
    <property type="term" value="P:proteolysis"/>
    <property type="evidence" value="ECO:0007669"/>
    <property type="project" value="UniProtKB-KW"/>
</dbReference>
<evidence type="ECO:0000256" key="14">
    <source>
        <dbReference type="PROSITE-ProRule" id="PRU00196"/>
    </source>
</evidence>
<dbReference type="SMART" id="SM00020">
    <property type="entry name" value="Tryp_SPc"/>
    <property type="match status" value="1"/>
</dbReference>
<comment type="catalytic activity">
    <reaction evidence="12">
        <text>Selective cleavage of 103-Arg-|-Ser-104 and 124-Ile-|-Ile-125 bonds in Limulus clotting factor B to form activated factor B. Cleavage of -Pro-Arg-|-Xaa- bonds in synthetic substrates.</text>
        <dbReference type="EC" id="3.4.21.84"/>
    </reaction>
</comment>
<keyword evidence="7" id="KW-0353">Hemolymph clotting</keyword>
<evidence type="ECO:0000256" key="8">
    <source>
        <dbReference type="ARBA" id="ARBA00022825"/>
    </source>
</evidence>
<dbReference type="InterPro" id="IPR043504">
    <property type="entry name" value="Peptidase_S1_PA_chymotrypsin"/>
</dbReference>
<organism evidence="18">
    <name type="scientific">Medioppia subpectinata</name>
    <dbReference type="NCBI Taxonomy" id="1979941"/>
    <lineage>
        <taxon>Eukaryota</taxon>
        <taxon>Metazoa</taxon>
        <taxon>Ecdysozoa</taxon>
        <taxon>Arthropoda</taxon>
        <taxon>Chelicerata</taxon>
        <taxon>Arachnida</taxon>
        <taxon>Acari</taxon>
        <taxon>Acariformes</taxon>
        <taxon>Sarcoptiformes</taxon>
        <taxon>Oribatida</taxon>
        <taxon>Brachypylina</taxon>
        <taxon>Oppioidea</taxon>
        <taxon>Oppiidae</taxon>
        <taxon>Medioppia</taxon>
    </lineage>
</organism>
<evidence type="ECO:0000256" key="3">
    <source>
        <dbReference type="ARBA" id="ARBA00022670"/>
    </source>
</evidence>
<dbReference type="OrthoDB" id="5979691at2759"/>
<evidence type="ECO:0000256" key="6">
    <source>
        <dbReference type="ARBA" id="ARBA00022801"/>
    </source>
</evidence>
<keyword evidence="5" id="KW-0430">Lectin</keyword>
<dbReference type="SUPFAM" id="SSF50494">
    <property type="entry name" value="Trypsin-like serine proteases"/>
    <property type="match status" value="1"/>
</dbReference>
<dbReference type="AlphaFoldDB" id="A0A7R9KK39"/>
<dbReference type="Pfam" id="PF15494">
    <property type="entry name" value="SRCR_2"/>
    <property type="match status" value="1"/>
</dbReference>
<comment type="caution">
    <text evidence="14">Lacks conserved residue(s) required for the propagation of feature annotation.</text>
</comment>
<feature type="domain" description="SRCR" evidence="17">
    <location>
        <begin position="1"/>
        <end position="41"/>
    </location>
</feature>
<dbReference type="EMBL" id="OC856109">
    <property type="protein sequence ID" value="CAD7623219.1"/>
    <property type="molecule type" value="Genomic_DNA"/>
</dbReference>
<dbReference type="EMBL" id="CAJPIZ010001534">
    <property type="protein sequence ID" value="CAG2103649.1"/>
    <property type="molecule type" value="Genomic_DNA"/>
</dbReference>
<evidence type="ECO:0000256" key="13">
    <source>
        <dbReference type="ARBA" id="ARBA00066707"/>
    </source>
</evidence>
<proteinExistence type="predicted"/>
<evidence type="ECO:0000256" key="7">
    <source>
        <dbReference type="ARBA" id="ARBA00022820"/>
    </source>
</evidence>
<dbReference type="PROSITE" id="PS00135">
    <property type="entry name" value="TRYPSIN_SER"/>
    <property type="match status" value="1"/>
</dbReference>
<keyword evidence="8 15" id="KW-0720">Serine protease</keyword>
<protein>
    <recommendedName>
        <fullName evidence="13">limulus clotting factor C</fullName>
        <ecNumber evidence="13">3.4.21.84</ecNumber>
    </recommendedName>
</protein>
<feature type="domain" description="Peptidase S1" evidence="16">
    <location>
        <begin position="120"/>
        <end position="351"/>
    </location>
</feature>
<dbReference type="GO" id="GO:0016020">
    <property type="term" value="C:membrane"/>
    <property type="evidence" value="ECO:0007669"/>
    <property type="project" value="InterPro"/>
</dbReference>
<dbReference type="GO" id="GO:0030246">
    <property type="term" value="F:carbohydrate binding"/>
    <property type="evidence" value="ECO:0007669"/>
    <property type="project" value="UniProtKB-KW"/>
</dbReference>
<dbReference type="PRINTS" id="PR00722">
    <property type="entry name" value="CHYMOTRYPSIN"/>
</dbReference>
<evidence type="ECO:0000256" key="11">
    <source>
        <dbReference type="ARBA" id="ARBA00023180"/>
    </source>
</evidence>
<sequence length="351" mass="39608">MKESGEGRLEAWSVESSAYQAVCGEHWNASYQSETACRLLGYKSLNETRIKDETTTQSMELYNRIGTAISRQTQMKVLFDKSRNKGCRNGKNMTVHLKCNHFECGRSAIPLRRRKRRRRIVGGKESNPGQWPWLVALHGGPEEVFFCGAVLISERWVLTAAHCIGKYGTYCIIFQTDVRGWTVNLGVTRRTASPFSVRKRKVLHLLKHPGFNPSANMYSSDIALILMDSAVDFDEFLRPVCLPPLHTRIETGTLCTVIGWGKKIHDDDADYLSAIHEVDVPIVDHSRCRQWYEKQDVVIPPTMLCAGYELGRKDACQGDSGGPLLCRDLHHNWFVAGVVSWGINCAQPQLP</sequence>
<evidence type="ECO:0000313" key="19">
    <source>
        <dbReference type="Proteomes" id="UP000759131"/>
    </source>
</evidence>
<name>A0A7R9KK39_9ACAR</name>
<evidence type="ECO:0000259" key="16">
    <source>
        <dbReference type="PROSITE" id="PS50240"/>
    </source>
</evidence>
<dbReference type="EC" id="3.4.21.84" evidence="13"/>
<keyword evidence="1" id="KW-0245">EGF-like domain</keyword>
<keyword evidence="4" id="KW-0732">Signal</keyword>
<dbReference type="GO" id="GO:0007155">
    <property type="term" value="P:cell adhesion"/>
    <property type="evidence" value="ECO:0007669"/>
    <property type="project" value="UniProtKB-KW"/>
</dbReference>
<evidence type="ECO:0000256" key="15">
    <source>
        <dbReference type="RuleBase" id="RU363034"/>
    </source>
</evidence>
<gene>
    <name evidence="18" type="ORF">OSB1V03_LOCUS3678</name>
</gene>
<keyword evidence="2" id="KW-0768">Sushi</keyword>
<dbReference type="InterPro" id="IPR001254">
    <property type="entry name" value="Trypsin_dom"/>
</dbReference>
<keyword evidence="19" id="KW-1185">Reference proteome</keyword>
<dbReference type="InterPro" id="IPR001314">
    <property type="entry name" value="Peptidase_S1A"/>
</dbReference>
<dbReference type="FunFam" id="2.40.10.10:FF:000120">
    <property type="entry name" value="Putative serine protease"/>
    <property type="match status" value="1"/>
</dbReference>
<dbReference type="Pfam" id="PF00089">
    <property type="entry name" value="Trypsin"/>
    <property type="match status" value="1"/>
</dbReference>
<dbReference type="Proteomes" id="UP000759131">
    <property type="component" value="Unassembled WGS sequence"/>
</dbReference>
<evidence type="ECO:0000256" key="2">
    <source>
        <dbReference type="ARBA" id="ARBA00022659"/>
    </source>
</evidence>
<dbReference type="PROSITE" id="PS00134">
    <property type="entry name" value="TRYPSIN_HIS"/>
    <property type="match status" value="1"/>
</dbReference>
<evidence type="ECO:0000256" key="9">
    <source>
        <dbReference type="ARBA" id="ARBA00022889"/>
    </source>
</evidence>
<dbReference type="PANTHER" id="PTHR24252:SF11">
    <property type="entry name" value="ATRIAL NATRIURETIC PEPTIDE-CONVERTING ENZYME ISOFORM X1"/>
    <property type="match status" value="1"/>
</dbReference>
<evidence type="ECO:0000256" key="12">
    <source>
        <dbReference type="ARBA" id="ARBA00052079"/>
    </source>
</evidence>
<dbReference type="InterPro" id="IPR033116">
    <property type="entry name" value="TRYPSIN_SER"/>
</dbReference>
<feature type="non-terminal residue" evidence="18">
    <location>
        <position position="1"/>
    </location>
</feature>
<dbReference type="InterPro" id="IPR009003">
    <property type="entry name" value="Peptidase_S1_PA"/>
</dbReference>
<dbReference type="PROSITE" id="PS50240">
    <property type="entry name" value="TRYPSIN_DOM"/>
    <property type="match status" value="1"/>
</dbReference>
<evidence type="ECO:0000256" key="5">
    <source>
        <dbReference type="ARBA" id="ARBA00022734"/>
    </source>
</evidence>
<keyword evidence="3 15" id="KW-0645">Protease</keyword>
<evidence type="ECO:0000256" key="4">
    <source>
        <dbReference type="ARBA" id="ARBA00022729"/>
    </source>
</evidence>
<keyword evidence="6 15" id="KW-0378">Hydrolase</keyword>
<dbReference type="GO" id="GO:0004252">
    <property type="term" value="F:serine-type endopeptidase activity"/>
    <property type="evidence" value="ECO:0007669"/>
    <property type="project" value="InterPro"/>
</dbReference>
<reference evidence="18" key="1">
    <citation type="submission" date="2020-11" db="EMBL/GenBank/DDBJ databases">
        <authorList>
            <person name="Tran Van P."/>
        </authorList>
    </citation>
    <scope>NUCLEOTIDE SEQUENCE</scope>
</reference>
<evidence type="ECO:0000259" key="17">
    <source>
        <dbReference type="PROSITE" id="PS50287"/>
    </source>
</evidence>
<dbReference type="PROSITE" id="PS50287">
    <property type="entry name" value="SRCR_2"/>
    <property type="match status" value="1"/>
</dbReference>
<keyword evidence="11" id="KW-0325">Glycoprotein</keyword>